<gene>
    <name evidence="2" type="ORF">DERP_015171</name>
</gene>
<reference evidence="2 3" key="2">
    <citation type="journal article" date="2022" name="Mol. Biol. Evol.">
        <title>Comparative Genomics Reveals Insights into the Divergent Evolution of Astigmatic Mites and Household Pest Adaptations.</title>
        <authorList>
            <person name="Xiong Q."/>
            <person name="Wan A.T."/>
            <person name="Liu X."/>
            <person name="Fung C.S."/>
            <person name="Xiao X."/>
            <person name="Malainual N."/>
            <person name="Hou J."/>
            <person name="Wang L."/>
            <person name="Wang M."/>
            <person name="Yang K.Y."/>
            <person name="Cui Y."/>
            <person name="Leung E.L."/>
            <person name="Nong W."/>
            <person name="Shin S.K."/>
            <person name="Au S.W."/>
            <person name="Jeong K.Y."/>
            <person name="Chew F.T."/>
            <person name="Hui J.H."/>
            <person name="Leung T.F."/>
            <person name="Tungtrongchitr A."/>
            <person name="Zhong N."/>
            <person name="Liu Z."/>
            <person name="Tsui S.K."/>
        </authorList>
    </citation>
    <scope>NUCLEOTIDE SEQUENCE [LARGE SCALE GENOMIC DNA]</scope>
    <source>
        <strain evidence="2">Derp</strain>
    </source>
</reference>
<keyword evidence="1" id="KW-0472">Membrane</keyword>
<proteinExistence type="predicted"/>
<evidence type="ECO:0008006" key="4">
    <source>
        <dbReference type="Google" id="ProtNLM"/>
    </source>
</evidence>
<protein>
    <recommendedName>
        <fullName evidence="4">Transmembrane protein</fullName>
    </recommendedName>
</protein>
<keyword evidence="3" id="KW-1185">Reference proteome</keyword>
<dbReference type="EMBL" id="NJHN03000093">
    <property type="protein sequence ID" value="KAH9416403.1"/>
    <property type="molecule type" value="Genomic_DNA"/>
</dbReference>
<reference evidence="2 3" key="1">
    <citation type="journal article" date="2018" name="J. Allergy Clin. Immunol.">
        <title>High-quality assembly of Dermatophagoides pteronyssinus genome and transcriptome reveals a wide range of novel allergens.</title>
        <authorList>
            <person name="Liu X.Y."/>
            <person name="Yang K.Y."/>
            <person name="Wang M.Q."/>
            <person name="Kwok J.S."/>
            <person name="Zeng X."/>
            <person name="Yang Z."/>
            <person name="Xiao X.J."/>
            <person name="Lau C.P."/>
            <person name="Li Y."/>
            <person name="Huang Z.M."/>
            <person name="Ba J.G."/>
            <person name="Yim A.K."/>
            <person name="Ouyang C.Y."/>
            <person name="Ngai S.M."/>
            <person name="Chan T.F."/>
            <person name="Leung E.L."/>
            <person name="Liu L."/>
            <person name="Liu Z.G."/>
            <person name="Tsui S.K."/>
        </authorList>
    </citation>
    <scope>NUCLEOTIDE SEQUENCE [LARGE SCALE GENOMIC DNA]</scope>
    <source>
        <strain evidence="2">Derp</strain>
    </source>
</reference>
<feature type="transmembrane region" description="Helical" evidence="1">
    <location>
        <begin position="312"/>
        <end position="332"/>
    </location>
</feature>
<comment type="caution">
    <text evidence="2">The sequence shown here is derived from an EMBL/GenBank/DDBJ whole genome shotgun (WGS) entry which is preliminary data.</text>
</comment>
<feature type="transmembrane region" description="Helical" evidence="1">
    <location>
        <begin position="275"/>
        <end position="292"/>
    </location>
</feature>
<keyword evidence="1" id="KW-0812">Transmembrane</keyword>
<evidence type="ECO:0000313" key="3">
    <source>
        <dbReference type="Proteomes" id="UP000887458"/>
    </source>
</evidence>
<keyword evidence="1" id="KW-1133">Transmembrane helix</keyword>
<feature type="transmembrane region" description="Helical" evidence="1">
    <location>
        <begin position="181"/>
        <end position="202"/>
    </location>
</feature>
<name>A0ABQ8J1J6_DERPT</name>
<evidence type="ECO:0000313" key="2">
    <source>
        <dbReference type="EMBL" id="KAH9416403.1"/>
    </source>
</evidence>
<sequence>MKSIDKFYSNLTKLSPTTLWTKIKYPKPISISQIMKYCFHSWKQYAVRLEYNLHDYQNHQIPMKFQTFRRTIIITIAAIINISFLIILVIDPNLIGLPISLQNLNEILHIQECRLLAEFAICNLLLLEHMCFIVFKRTLCYECHVNYIFIKYFNYNDSNLFRYFHQQYSRFILIINLFTNMIYKILTFGLTIIFIMIIFFTIKSFINGHYYLQNIILFICIAIFVFIHTSYTFGQLFISMKHLMFSIEFFCLQFKQLLYHLNNILKRKQRQPQQQINHSNIMFIDCLFWYYFHRPYLKLYNETLQMNYSLRSIFLSIELISKCSIIFCSLFYGRQIQMNLFNSLFILLLLSAFGSSTVIYSLVSSFPQLNQLCCSWLSSYNAQRQYYLLQRKQQQQPNQLITGNHHSFTNNRRTIRLNFFIQTLSTNQFGLTCGNVFFINKYNYMQLFLLNFTLILLFYKKICL</sequence>
<feature type="transmembrane region" description="Helical" evidence="1">
    <location>
        <begin position="344"/>
        <end position="363"/>
    </location>
</feature>
<feature type="transmembrane region" description="Helical" evidence="1">
    <location>
        <begin position="71"/>
        <end position="90"/>
    </location>
</feature>
<feature type="transmembrane region" description="Helical" evidence="1">
    <location>
        <begin position="442"/>
        <end position="459"/>
    </location>
</feature>
<feature type="transmembrane region" description="Helical" evidence="1">
    <location>
        <begin position="209"/>
        <end position="227"/>
    </location>
</feature>
<dbReference type="Proteomes" id="UP000887458">
    <property type="component" value="Unassembled WGS sequence"/>
</dbReference>
<accession>A0ABQ8J1J6</accession>
<evidence type="ECO:0000256" key="1">
    <source>
        <dbReference type="SAM" id="Phobius"/>
    </source>
</evidence>
<organism evidence="2 3">
    <name type="scientific">Dermatophagoides pteronyssinus</name>
    <name type="common">European house dust mite</name>
    <dbReference type="NCBI Taxonomy" id="6956"/>
    <lineage>
        <taxon>Eukaryota</taxon>
        <taxon>Metazoa</taxon>
        <taxon>Ecdysozoa</taxon>
        <taxon>Arthropoda</taxon>
        <taxon>Chelicerata</taxon>
        <taxon>Arachnida</taxon>
        <taxon>Acari</taxon>
        <taxon>Acariformes</taxon>
        <taxon>Sarcoptiformes</taxon>
        <taxon>Astigmata</taxon>
        <taxon>Psoroptidia</taxon>
        <taxon>Analgoidea</taxon>
        <taxon>Pyroglyphidae</taxon>
        <taxon>Dermatophagoidinae</taxon>
        <taxon>Dermatophagoides</taxon>
    </lineage>
</organism>